<dbReference type="EMBL" id="CABPRJ010002373">
    <property type="protein sequence ID" value="VVC43846.1"/>
    <property type="molecule type" value="Genomic_DNA"/>
</dbReference>
<gene>
    <name evidence="2" type="ORF">CINCED_3A023721</name>
</gene>
<dbReference type="InterPro" id="IPR003439">
    <property type="entry name" value="ABC_transporter-like_ATP-bd"/>
</dbReference>
<dbReference type="AlphaFoldDB" id="A0A5E4NJD7"/>
<protein>
    <submittedName>
        <fullName evidence="2">ABC transporter-like,P-loop containing nucleoside triphosphate hydrolase</fullName>
    </submittedName>
</protein>
<proteinExistence type="predicted"/>
<feature type="domain" description="ABC transporter" evidence="1">
    <location>
        <begin position="19"/>
        <end position="67"/>
    </location>
</feature>
<keyword evidence="3" id="KW-1185">Reference proteome</keyword>
<dbReference type="OrthoDB" id="6628508at2759"/>
<dbReference type="GO" id="GO:0005524">
    <property type="term" value="F:ATP binding"/>
    <property type="evidence" value="ECO:0007669"/>
    <property type="project" value="InterPro"/>
</dbReference>
<organism evidence="2 3">
    <name type="scientific">Cinara cedri</name>
    <dbReference type="NCBI Taxonomy" id="506608"/>
    <lineage>
        <taxon>Eukaryota</taxon>
        <taxon>Metazoa</taxon>
        <taxon>Ecdysozoa</taxon>
        <taxon>Arthropoda</taxon>
        <taxon>Hexapoda</taxon>
        <taxon>Insecta</taxon>
        <taxon>Pterygota</taxon>
        <taxon>Neoptera</taxon>
        <taxon>Paraneoptera</taxon>
        <taxon>Hemiptera</taxon>
        <taxon>Sternorrhyncha</taxon>
        <taxon>Aphidomorpha</taxon>
        <taxon>Aphidoidea</taxon>
        <taxon>Aphididae</taxon>
        <taxon>Lachninae</taxon>
        <taxon>Cinara</taxon>
    </lineage>
</organism>
<dbReference type="GO" id="GO:0016887">
    <property type="term" value="F:ATP hydrolysis activity"/>
    <property type="evidence" value="ECO:0007669"/>
    <property type="project" value="InterPro"/>
</dbReference>
<accession>A0A5E4NJD7</accession>
<dbReference type="Pfam" id="PF00005">
    <property type="entry name" value="ABC_tran"/>
    <property type="match status" value="1"/>
</dbReference>
<dbReference type="PANTHER" id="PTHR43038:SF3">
    <property type="entry name" value="ABC TRANSPORTER G FAMILY MEMBER 20 ISOFORM X1"/>
    <property type="match status" value="1"/>
</dbReference>
<dbReference type="PANTHER" id="PTHR43038">
    <property type="entry name" value="ATP-BINDING CASSETTE, SUB-FAMILY H, MEMBER 1"/>
    <property type="match status" value="1"/>
</dbReference>
<dbReference type="InterPro" id="IPR027417">
    <property type="entry name" value="P-loop_NTPase"/>
</dbReference>
<sequence length="202" mass="22955">MFTGQLNSSTEFDIKVINAYKRYGQNPIISGLNTNAVSGSIGGQRRRVSLAVSLLHDPKIIIADEPMVGIDSVLRQKKLTEQLNKTVLITTHYIEESNQANSIGFMRNGSVIEEGSPQDILTKYESESLDMAFVRLCYKQEEQNDEAEDYKSVNGSFMKNPKYVAFIYFPTNYTSKFVNFIDQRKGYDSHSQVYIQITKHSK</sequence>
<evidence type="ECO:0000313" key="2">
    <source>
        <dbReference type="EMBL" id="VVC43846.1"/>
    </source>
</evidence>
<evidence type="ECO:0000259" key="1">
    <source>
        <dbReference type="Pfam" id="PF00005"/>
    </source>
</evidence>
<dbReference type="SUPFAM" id="SSF52540">
    <property type="entry name" value="P-loop containing nucleoside triphosphate hydrolases"/>
    <property type="match status" value="1"/>
</dbReference>
<keyword evidence="2" id="KW-0378">Hydrolase</keyword>
<reference evidence="2 3" key="1">
    <citation type="submission" date="2019-08" db="EMBL/GenBank/DDBJ databases">
        <authorList>
            <person name="Alioto T."/>
            <person name="Alioto T."/>
            <person name="Gomez Garrido J."/>
        </authorList>
    </citation>
    <scope>NUCLEOTIDE SEQUENCE [LARGE SCALE GENOMIC DNA]</scope>
</reference>
<dbReference type="Gene3D" id="3.40.50.300">
    <property type="entry name" value="P-loop containing nucleotide triphosphate hydrolases"/>
    <property type="match status" value="1"/>
</dbReference>
<dbReference type="Proteomes" id="UP000325440">
    <property type="component" value="Unassembled WGS sequence"/>
</dbReference>
<evidence type="ECO:0000313" key="3">
    <source>
        <dbReference type="Proteomes" id="UP000325440"/>
    </source>
</evidence>
<name>A0A5E4NJD7_9HEMI</name>